<name>A0A9R0VQM0_TRITD</name>
<dbReference type="Gramene" id="TRITD3Av1G245030.1">
    <property type="protein sequence ID" value="TRITD3Av1G245030.1"/>
    <property type="gene ID" value="TRITD3Av1G245030"/>
</dbReference>
<organism evidence="3 4">
    <name type="scientific">Triticum turgidum subsp. durum</name>
    <name type="common">Durum wheat</name>
    <name type="synonym">Triticum durum</name>
    <dbReference type="NCBI Taxonomy" id="4567"/>
    <lineage>
        <taxon>Eukaryota</taxon>
        <taxon>Viridiplantae</taxon>
        <taxon>Streptophyta</taxon>
        <taxon>Embryophyta</taxon>
        <taxon>Tracheophyta</taxon>
        <taxon>Spermatophyta</taxon>
        <taxon>Magnoliopsida</taxon>
        <taxon>Liliopsida</taxon>
        <taxon>Poales</taxon>
        <taxon>Poaceae</taxon>
        <taxon>BOP clade</taxon>
        <taxon>Pooideae</taxon>
        <taxon>Triticodae</taxon>
        <taxon>Triticeae</taxon>
        <taxon>Triticinae</taxon>
        <taxon>Triticum</taxon>
    </lineage>
</organism>
<evidence type="ECO:0000313" key="3">
    <source>
        <dbReference type="EMBL" id="VAH67817.1"/>
    </source>
</evidence>
<dbReference type="InterPro" id="IPR005069">
    <property type="entry name" value="Nucl-diP-sugar_transferase"/>
</dbReference>
<reference evidence="3 4" key="1">
    <citation type="submission" date="2017-09" db="EMBL/GenBank/DDBJ databases">
        <authorList>
            <consortium name="International Durum Wheat Genome Sequencing Consortium (IDWGSC)"/>
            <person name="Milanesi L."/>
        </authorList>
    </citation>
    <scope>NUCLEOTIDE SEQUENCE [LARGE SCALE GENOMIC DNA]</scope>
    <source>
        <strain evidence="4">cv. Svevo</strain>
    </source>
</reference>
<dbReference type="PANTHER" id="PTHR46038:SF7">
    <property type="entry name" value="NUCLEOTIDE-DIPHOSPHO-SUGAR TRANSFERASE FAMILY PROTEIN"/>
    <property type="match status" value="1"/>
</dbReference>
<sequence length="459" mass="51959">MAVPVAPAHEANHTSASKVDGVASPQEANHNTSQAAGDELERLLRTVADEHKTVIMTSVNEAWAAEGSLLDLLLESFRAGERIAHFEDHLLVVALDAGALERCRAVHPHCYLLPPLAGGKDLSAEKVFMSKDYLDLVWSKVRLQQRILELGYNFLFTDVDIMWFRNPFERMSVAAHMVTSSDFYFGDPYSPVNAPNTGFLYVRSSARMVGVFEAWQAARLSFPGKHEQQVFNEIKFELVDKRGLRVQFLDTVHNAGFCNNTRDFNTLYTMHANCCVGLAAKLHDLGNLMKEWRAYMGMDDAQRQRGPVRWKLCVRQDQGLCRQLVVCSEGGSVHLDVYPSRSRFVWRIYSLLKATAWMSPLSPPKAWLRSEVKRAYLGLASLDHSIARQWARFVRLQEGDTNTVFSKIHTAHQRQKNHIFNIRVGNQTVSIDEDMDAAAFEHFFCILGTLGAREFNINL</sequence>
<dbReference type="Proteomes" id="UP000324705">
    <property type="component" value="Chromosome 3A"/>
</dbReference>
<evidence type="ECO:0000259" key="2">
    <source>
        <dbReference type="Pfam" id="PF03407"/>
    </source>
</evidence>
<feature type="region of interest" description="Disordered" evidence="1">
    <location>
        <begin position="1"/>
        <end position="34"/>
    </location>
</feature>
<keyword evidence="4" id="KW-1185">Reference proteome</keyword>
<feature type="domain" description="Nucleotide-diphospho-sugar transferase" evidence="2">
    <location>
        <begin position="88"/>
        <end position="285"/>
    </location>
</feature>
<dbReference type="AlphaFoldDB" id="A0A9R0VQM0"/>
<gene>
    <name evidence="3" type="ORF">TRITD_3Av1G245030</name>
</gene>
<accession>A0A9R0VQM0</accession>
<protein>
    <recommendedName>
        <fullName evidence="2">Nucleotide-diphospho-sugar transferase domain-containing protein</fullName>
    </recommendedName>
</protein>
<proteinExistence type="predicted"/>
<evidence type="ECO:0000256" key="1">
    <source>
        <dbReference type="SAM" id="MobiDB-lite"/>
    </source>
</evidence>
<dbReference type="Pfam" id="PF03407">
    <property type="entry name" value="Nucleotid_trans"/>
    <property type="match status" value="1"/>
</dbReference>
<evidence type="ECO:0000313" key="4">
    <source>
        <dbReference type="Proteomes" id="UP000324705"/>
    </source>
</evidence>
<dbReference type="InterPro" id="IPR044821">
    <property type="entry name" value="At1g28695/At4g15970-like"/>
</dbReference>
<dbReference type="EMBL" id="LT934115">
    <property type="protein sequence ID" value="VAH67817.1"/>
    <property type="molecule type" value="Genomic_DNA"/>
</dbReference>
<dbReference type="PANTHER" id="PTHR46038">
    <property type="entry name" value="EXPRESSED PROTEIN-RELATED"/>
    <property type="match status" value="1"/>
</dbReference>